<organism evidence="2 3">
    <name type="scientific">Mycena rosella</name>
    <name type="common">Pink bonnet</name>
    <name type="synonym">Agaricus rosellus</name>
    <dbReference type="NCBI Taxonomy" id="1033263"/>
    <lineage>
        <taxon>Eukaryota</taxon>
        <taxon>Fungi</taxon>
        <taxon>Dikarya</taxon>
        <taxon>Basidiomycota</taxon>
        <taxon>Agaricomycotina</taxon>
        <taxon>Agaricomycetes</taxon>
        <taxon>Agaricomycetidae</taxon>
        <taxon>Agaricales</taxon>
        <taxon>Marasmiineae</taxon>
        <taxon>Mycenaceae</taxon>
        <taxon>Mycena</taxon>
    </lineage>
</organism>
<dbReference type="EMBL" id="JARKIE010000097">
    <property type="protein sequence ID" value="KAJ7686311.1"/>
    <property type="molecule type" value="Genomic_DNA"/>
</dbReference>
<gene>
    <name evidence="2" type="ORF">B0H17DRAFT_940511</name>
</gene>
<feature type="region of interest" description="Disordered" evidence="1">
    <location>
        <begin position="1"/>
        <end position="21"/>
    </location>
</feature>
<dbReference type="Proteomes" id="UP001221757">
    <property type="component" value="Unassembled WGS sequence"/>
</dbReference>
<keyword evidence="3" id="KW-1185">Reference proteome</keyword>
<feature type="region of interest" description="Disordered" evidence="1">
    <location>
        <begin position="49"/>
        <end position="73"/>
    </location>
</feature>
<sequence>LFENSFKAGRTGNQQWGLDARSHQDDWSPYADIPTHWNHGDLKLNLSTSRTGRATMDRSSRTKMSRCQTRPRELVKDTQADNCHQAELGLNHKLRYIYLVHTSDF</sequence>
<comment type="caution">
    <text evidence="2">The sequence shown here is derived from an EMBL/GenBank/DDBJ whole genome shotgun (WGS) entry which is preliminary data.</text>
</comment>
<dbReference type="AlphaFoldDB" id="A0AAD7GG11"/>
<protein>
    <submittedName>
        <fullName evidence="2">Uncharacterized protein</fullName>
    </submittedName>
</protein>
<evidence type="ECO:0000313" key="3">
    <source>
        <dbReference type="Proteomes" id="UP001221757"/>
    </source>
</evidence>
<feature type="non-terminal residue" evidence="2">
    <location>
        <position position="1"/>
    </location>
</feature>
<accession>A0AAD7GG11</accession>
<proteinExistence type="predicted"/>
<reference evidence="2" key="1">
    <citation type="submission" date="2023-03" db="EMBL/GenBank/DDBJ databases">
        <title>Massive genome expansion in bonnet fungi (Mycena s.s.) driven by repeated elements and novel gene families across ecological guilds.</title>
        <authorList>
            <consortium name="Lawrence Berkeley National Laboratory"/>
            <person name="Harder C.B."/>
            <person name="Miyauchi S."/>
            <person name="Viragh M."/>
            <person name="Kuo A."/>
            <person name="Thoen E."/>
            <person name="Andreopoulos B."/>
            <person name="Lu D."/>
            <person name="Skrede I."/>
            <person name="Drula E."/>
            <person name="Henrissat B."/>
            <person name="Morin E."/>
            <person name="Kohler A."/>
            <person name="Barry K."/>
            <person name="LaButti K."/>
            <person name="Morin E."/>
            <person name="Salamov A."/>
            <person name="Lipzen A."/>
            <person name="Mereny Z."/>
            <person name="Hegedus B."/>
            <person name="Baldrian P."/>
            <person name="Stursova M."/>
            <person name="Weitz H."/>
            <person name="Taylor A."/>
            <person name="Grigoriev I.V."/>
            <person name="Nagy L.G."/>
            <person name="Martin F."/>
            <person name="Kauserud H."/>
        </authorList>
    </citation>
    <scope>NUCLEOTIDE SEQUENCE</scope>
    <source>
        <strain evidence="2">CBHHK067</strain>
    </source>
</reference>
<name>A0AAD7GG11_MYCRO</name>
<evidence type="ECO:0000256" key="1">
    <source>
        <dbReference type="SAM" id="MobiDB-lite"/>
    </source>
</evidence>
<evidence type="ECO:0000313" key="2">
    <source>
        <dbReference type="EMBL" id="KAJ7686311.1"/>
    </source>
</evidence>